<evidence type="ECO:0000313" key="3">
    <source>
        <dbReference type="EMBL" id="MFC4907052.1"/>
    </source>
</evidence>
<dbReference type="RefSeq" id="WP_378252793.1">
    <property type="nucleotide sequence ID" value="NZ_JBHSIT010000002.1"/>
</dbReference>
<dbReference type="PANTHER" id="PTHR33164">
    <property type="entry name" value="TRANSCRIPTIONAL REGULATOR, MARR FAMILY"/>
    <property type="match status" value="1"/>
</dbReference>
<dbReference type="Pfam" id="PF01047">
    <property type="entry name" value="MarR"/>
    <property type="match status" value="1"/>
</dbReference>
<dbReference type="PANTHER" id="PTHR33164:SF57">
    <property type="entry name" value="MARR-FAMILY TRANSCRIPTIONAL REGULATOR"/>
    <property type="match status" value="1"/>
</dbReference>
<keyword evidence="4" id="KW-1185">Reference proteome</keyword>
<dbReference type="SUPFAM" id="SSF46785">
    <property type="entry name" value="Winged helix' DNA-binding domain"/>
    <property type="match status" value="1"/>
</dbReference>
<dbReference type="InterPro" id="IPR000835">
    <property type="entry name" value="HTH_MarR-typ"/>
</dbReference>
<protein>
    <submittedName>
        <fullName evidence="3">MarR family winged helix-turn-helix transcriptional regulator</fullName>
    </submittedName>
</protein>
<reference evidence="4" key="1">
    <citation type="journal article" date="2019" name="Int. J. Syst. Evol. Microbiol.">
        <title>The Global Catalogue of Microorganisms (GCM) 10K type strain sequencing project: providing services to taxonomists for standard genome sequencing and annotation.</title>
        <authorList>
            <consortium name="The Broad Institute Genomics Platform"/>
            <consortium name="The Broad Institute Genome Sequencing Center for Infectious Disease"/>
            <person name="Wu L."/>
            <person name="Ma J."/>
        </authorList>
    </citation>
    <scope>NUCLEOTIDE SEQUENCE [LARGE SCALE GENOMIC DNA]</scope>
    <source>
        <strain evidence="4">KLKA75</strain>
    </source>
</reference>
<evidence type="ECO:0000259" key="2">
    <source>
        <dbReference type="PROSITE" id="PS50995"/>
    </source>
</evidence>
<name>A0ABV9TSF5_9ACTN</name>
<feature type="domain" description="HTH marR-type" evidence="2">
    <location>
        <begin position="29"/>
        <end position="165"/>
    </location>
</feature>
<accession>A0ABV9TSF5</accession>
<dbReference type="PROSITE" id="PS50995">
    <property type="entry name" value="HTH_MARR_2"/>
    <property type="match status" value="1"/>
</dbReference>
<dbReference type="InterPro" id="IPR036388">
    <property type="entry name" value="WH-like_DNA-bd_sf"/>
</dbReference>
<feature type="region of interest" description="Disordered" evidence="1">
    <location>
        <begin position="1"/>
        <end position="29"/>
    </location>
</feature>
<gene>
    <name evidence="3" type="ORF">ACFPCY_06960</name>
</gene>
<dbReference type="SMART" id="SM00347">
    <property type="entry name" value="HTH_MARR"/>
    <property type="match status" value="1"/>
</dbReference>
<proteinExistence type="predicted"/>
<dbReference type="InterPro" id="IPR039422">
    <property type="entry name" value="MarR/SlyA-like"/>
</dbReference>
<dbReference type="Proteomes" id="UP001595872">
    <property type="component" value="Unassembled WGS sequence"/>
</dbReference>
<dbReference type="EMBL" id="JBHSIT010000002">
    <property type="protein sequence ID" value="MFC4907052.1"/>
    <property type="molecule type" value="Genomic_DNA"/>
</dbReference>
<sequence length="171" mass="18531">MGDAADREGREGREDPARRGDRPDGREAADRVAAALATVGNWMFAPATRRRIMAASGLEMSLGDYTLLAQVSLHGPVRLSVLAGLMEVDKSTLSPPAKRLESRGFIERRPDPADARAQLVSVTRDGRLAIRELWKARAEAVAALMSDWEPSDIEHLAEGLGAFAEAIKKNS</sequence>
<dbReference type="Gene3D" id="1.10.10.10">
    <property type="entry name" value="Winged helix-like DNA-binding domain superfamily/Winged helix DNA-binding domain"/>
    <property type="match status" value="1"/>
</dbReference>
<comment type="caution">
    <text evidence="3">The sequence shown here is derived from an EMBL/GenBank/DDBJ whole genome shotgun (WGS) entry which is preliminary data.</text>
</comment>
<evidence type="ECO:0000313" key="4">
    <source>
        <dbReference type="Proteomes" id="UP001595872"/>
    </source>
</evidence>
<dbReference type="InterPro" id="IPR036390">
    <property type="entry name" value="WH_DNA-bd_sf"/>
</dbReference>
<evidence type="ECO:0000256" key="1">
    <source>
        <dbReference type="SAM" id="MobiDB-lite"/>
    </source>
</evidence>
<organism evidence="3 4">
    <name type="scientific">Actinomadura gamaensis</name>
    <dbReference type="NCBI Taxonomy" id="1763541"/>
    <lineage>
        <taxon>Bacteria</taxon>
        <taxon>Bacillati</taxon>
        <taxon>Actinomycetota</taxon>
        <taxon>Actinomycetes</taxon>
        <taxon>Streptosporangiales</taxon>
        <taxon>Thermomonosporaceae</taxon>
        <taxon>Actinomadura</taxon>
    </lineage>
</organism>